<evidence type="ECO:0000256" key="1">
    <source>
        <dbReference type="ARBA" id="ARBA00022475"/>
    </source>
</evidence>
<sequence length="227" mass="23734">MMATSLIILALAVSLDGFGVGITYGLRRIRIQAFSIIIIAICSGLTILLSMQIGGLLSRLFSPSAASALGAFILIGIGIWSLYQMLSKKDESNENSDSGKPEHEPAASSSTHVNKAIVRIELKRLGLVIQILKTPSAADLDRSGVISPSEAALLGLALSLDAFGAGIGAALLGYNPYVTSAVIAISSGLFIAAGLYAGLRFAGFGWMRKLSLLPGCFLIMMGISKLF</sequence>
<organism evidence="7 8">
    <name type="scientific">Paenibacillus residui</name>
    <dbReference type="NCBI Taxonomy" id="629724"/>
    <lineage>
        <taxon>Bacteria</taxon>
        <taxon>Bacillati</taxon>
        <taxon>Bacillota</taxon>
        <taxon>Bacilli</taxon>
        <taxon>Bacillales</taxon>
        <taxon>Paenibacillaceae</taxon>
        <taxon>Paenibacillus</taxon>
    </lineage>
</organism>
<keyword evidence="2 6" id="KW-0812">Transmembrane</keyword>
<feature type="transmembrane region" description="Helical" evidence="6">
    <location>
        <begin position="177"/>
        <end position="198"/>
    </location>
</feature>
<dbReference type="Proteomes" id="UP001597120">
    <property type="component" value="Unassembled WGS sequence"/>
</dbReference>
<evidence type="ECO:0000256" key="2">
    <source>
        <dbReference type="ARBA" id="ARBA00022692"/>
    </source>
</evidence>
<feature type="transmembrane region" description="Helical" evidence="6">
    <location>
        <begin position="6"/>
        <end position="26"/>
    </location>
</feature>
<evidence type="ECO:0000256" key="5">
    <source>
        <dbReference type="SAM" id="MobiDB-lite"/>
    </source>
</evidence>
<dbReference type="PANTHER" id="PTHR35529:SF2">
    <property type="entry name" value="SPORULATION PROTEIN YTAF-RELATED"/>
    <property type="match status" value="1"/>
</dbReference>
<keyword evidence="3 6" id="KW-1133">Transmembrane helix</keyword>
<dbReference type="InterPro" id="IPR003810">
    <property type="entry name" value="Mntp/YtaF"/>
</dbReference>
<dbReference type="Pfam" id="PF02659">
    <property type="entry name" value="Mntp"/>
    <property type="match status" value="2"/>
</dbReference>
<reference evidence="8" key="1">
    <citation type="journal article" date="2019" name="Int. J. Syst. Evol. Microbiol.">
        <title>The Global Catalogue of Microorganisms (GCM) 10K type strain sequencing project: providing services to taxonomists for standard genome sequencing and annotation.</title>
        <authorList>
            <consortium name="The Broad Institute Genomics Platform"/>
            <consortium name="The Broad Institute Genome Sequencing Center for Infectious Disease"/>
            <person name="Wu L."/>
            <person name="Ma J."/>
        </authorList>
    </citation>
    <scope>NUCLEOTIDE SEQUENCE [LARGE SCALE GENOMIC DNA]</scope>
    <source>
        <strain evidence="8">CCUG 57263</strain>
    </source>
</reference>
<keyword evidence="1" id="KW-1003">Cell membrane</keyword>
<keyword evidence="8" id="KW-1185">Reference proteome</keyword>
<evidence type="ECO:0000256" key="6">
    <source>
        <dbReference type="SAM" id="Phobius"/>
    </source>
</evidence>
<dbReference type="RefSeq" id="WP_379288658.1">
    <property type="nucleotide sequence ID" value="NZ_JBHTIU010000039.1"/>
</dbReference>
<name>A0ABW3D9J0_9BACL</name>
<feature type="compositionally biased region" description="Basic and acidic residues" evidence="5">
    <location>
        <begin position="91"/>
        <end position="105"/>
    </location>
</feature>
<dbReference type="EMBL" id="JBHTIU010000039">
    <property type="protein sequence ID" value="MFD0870143.1"/>
    <property type="molecule type" value="Genomic_DNA"/>
</dbReference>
<dbReference type="InterPro" id="IPR014205">
    <property type="entry name" value="Spore_YtaF"/>
</dbReference>
<proteinExistence type="predicted"/>
<keyword evidence="4 6" id="KW-0472">Membrane</keyword>
<evidence type="ECO:0000313" key="7">
    <source>
        <dbReference type="EMBL" id="MFD0870143.1"/>
    </source>
</evidence>
<evidence type="ECO:0000256" key="3">
    <source>
        <dbReference type="ARBA" id="ARBA00022989"/>
    </source>
</evidence>
<dbReference type="NCBIfam" id="TIGR02840">
    <property type="entry name" value="spore_YtaF"/>
    <property type="match status" value="1"/>
</dbReference>
<feature type="transmembrane region" description="Helical" evidence="6">
    <location>
        <begin position="33"/>
        <end position="53"/>
    </location>
</feature>
<protein>
    <submittedName>
        <fullName evidence="7">Sporulation membrane protein YtaF</fullName>
    </submittedName>
</protein>
<gene>
    <name evidence="7" type="primary">ytaF</name>
    <name evidence="7" type="ORF">ACFQ03_13360</name>
</gene>
<evidence type="ECO:0000256" key="4">
    <source>
        <dbReference type="ARBA" id="ARBA00023136"/>
    </source>
</evidence>
<feature type="region of interest" description="Disordered" evidence="5">
    <location>
        <begin position="91"/>
        <end position="110"/>
    </location>
</feature>
<feature type="transmembrane region" description="Helical" evidence="6">
    <location>
        <begin position="65"/>
        <end position="83"/>
    </location>
</feature>
<evidence type="ECO:0000313" key="8">
    <source>
        <dbReference type="Proteomes" id="UP001597120"/>
    </source>
</evidence>
<comment type="caution">
    <text evidence="7">The sequence shown here is derived from an EMBL/GenBank/DDBJ whole genome shotgun (WGS) entry which is preliminary data.</text>
</comment>
<accession>A0ABW3D9J0</accession>
<feature type="transmembrane region" description="Helical" evidence="6">
    <location>
        <begin position="151"/>
        <end position="171"/>
    </location>
</feature>
<dbReference type="PANTHER" id="PTHR35529">
    <property type="entry name" value="MANGANESE EFFLUX PUMP MNTP-RELATED"/>
    <property type="match status" value="1"/>
</dbReference>